<comment type="caution">
    <text evidence="6">The sequence shown here is derived from an EMBL/GenBank/DDBJ whole genome shotgun (WGS) entry which is preliminary data.</text>
</comment>
<dbReference type="Proteomes" id="UP000315226">
    <property type="component" value="Unassembled WGS sequence"/>
</dbReference>
<accession>A0A4Y3RIR1</accession>
<dbReference type="InterPro" id="IPR023198">
    <property type="entry name" value="PGP-like_dom2"/>
</dbReference>
<dbReference type="InterPro" id="IPR036412">
    <property type="entry name" value="HAD-like_sf"/>
</dbReference>
<dbReference type="NCBIfam" id="TIGR01509">
    <property type="entry name" value="HAD-SF-IA-v3"/>
    <property type="match status" value="1"/>
</dbReference>
<dbReference type="SUPFAM" id="SSF56784">
    <property type="entry name" value="HAD-like"/>
    <property type="match status" value="1"/>
</dbReference>
<evidence type="ECO:0000256" key="4">
    <source>
        <dbReference type="ARBA" id="ARBA00022842"/>
    </source>
</evidence>
<dbReference type="CDD" id="cd07505">
    <property type="entry name" value="HAD_BPGM-like"/>
    <property type="match status" value="1"/>
</dbReference>
<reference evidence="6 7" key="1">
    <citation type="submission" date="2019-06" db="EMBL/GenBank/DDBJ databases">
        <title>Whole genome shotgun sequence of Streptomyces gardneri NBRC 12865.</title>
        <authorList>
            <person name="Hosoyama A."/>
            <person name="Uohara A."/>
            <person name="Ohji S."/>
            <person name="Ichikawa N."/>
        </authorList>
    </citation>
    <scope>NUCLEOTIDE SEQUENCE [LARGE SCALE GENOMIC DNA]</scope>
    <source>
        <strain evidence="6 7">NBRC 12865</strain>
    </source>
</reference>
<proteinExistence type="inferred from homology"/>
<comment type="cofactor">
    <cofactor evidence="1">
        <name>Mg(2+)</name>
        <dbReference type="ChEBI" id="CHEBI:18420"/>
    </cofactor>
</comment>
<dbReference type="InterPro" id="IPR023214">
    <property type="entry name" value="HAD_sf"/>
</dbReference>
<dbReference type="SFLD" id="SFLDG01135">
    <property type="entry name" value="C1.5.6:_HAD__Beta-PGM__Phospha"/>
    <property type="match status" value="1"/>
</dbReference>
<sequence length="226" mass="23449">MPVRTELRAVLFDMDGTLVDTERLWRRTVEEEAVGRGIALTDADLAFVLGRAVEDCAAHLAARAEGRGDGRGEAAAIGDSLERRFTDLVRGQVVPLPGAVELLAEIHAAGIPAALVSASPRQVVDTVLDALGRHWFTVTVAAGETARTKPYPDPYLAALTALGAAPASCVAVEDTPTGIASAEGAGCGVVAVPALTTTITPAPRRTVVRSLLDVDVALLRGVVATR</sequence>
<dbReference type="RefSeq" id="WP_229918466.1">
    <property type="nucleotide sequence ID" value="NZ_BJMN01000019.1"/>
</dbReference>
<gene>
    <name evidence="6" type="ORF">SGA01_31770</name>
</gene>
<keyword evidence="3" id="KW-0479">Metal-binding</keyword>
<evidence type="ECO:0000256" key="2">
    <source>
        <dbReference type="ARBA" id="ARBA00006171"/>
    </source>
</evidence>
<name>A0A4Y3RIR1_9ACTN</name>
<evidence type="ECO:0000313" key="6">
    <source>
        <dbReference type="EMBL" id="GEB57572.1"/>
    </source>
</evidence>
<dbReference type="GO" id="GO:0046872">
    <property type="term" value="F:metal ion binding"/>
    <property type="evidence" value="ECO:0007669"/>
    <property type="project" value="UniProtKB-KW"/>
</dbReference>
<dbReference type="InterPro" id="IPR006439">
    <property type="entry name" value="HAD-SF_hydro_IA"/>
</dbReference>
<keyword evidence="6" id="KW-0378">Hydrolase</keyword>
<dbReference type="InterPro" id="IPR051600">
    <property type="entry name" value="Beta-PGM-like"/>
</dbReference>
<keyword evidence="5" id="KW-0119">Carbohydrate metabolism</keyword>
<dbReference type="Gene3D" id="1.10.150.240">
    <property type="entry name" value="Putative phosphatase, domain 2"/>
    <property type="match status" value="1"/>
</dbReference>
<evidence type="ECO:0000256" key="1">
    <source>
        <dbReference type="ARBA" id="ARBA00001946"/>
    </source>
</evidence>
<dbReference type="PANTHER" id="PTHR46193:SF18">
    <property type="entry name" value="HEXITOL PHOSPHATASE B"/>
    <property type="match status" value="1"/>
</dbReference>
<evidence type="ECO:0000256" key="3">
    <source>
        <dbReference type="ARBA" id="ARBA00022723"/>
    </source>
</evidence>
<dbReference type="Gene3D" id="3.40.50.1000">
    <property type="entry name" value="HAD superfamily/HAD-like"/>
    <property type="match status" value="1"/>
</dbReference>
<dbReference type="SFLD" id="SFLDS00003">
    <property type="entry name" value="Haloacid_Dehalogenase"/>
    <property type="match status" value="1"/>
</dbReference>
<dbReference type="PRINTS" id="PR00413">
    <property type="entry name" value="HADHALOGNASE"/>
</dbReference>
<evidence type="ECO:0000256" key="5">
    <source>
        <dbReference type="ARBA" id="ARBA00023277"/>
    </source>
</evidence>
<comment type="similarity">
    <text evidence="2">Belongs to the HAD-like hydrolase superfamily. CbbY/CbbZ/Gph/YieH family.</text>
</comment>
<dbReference type="PANTHER" id="PTHR46193">
    <property type="entry name" value="6-PHOSPHOGLUCONATE PHOSPHATASE"/>
    <property type="match status" value="1"/>
</dbReference>
<keyword evidence="7" id="KW-1185">Reference proteome</keyword>
<dbReference type="AlphaFoldDB" id="A0A4Y3RIR1"/>
<organism evidence="6 7">
    <name type="scientific">Streptomyces gardneri</name>
    <dbReference type="NCBI Taxonomy" id="66892"/>
    <lineage>
        <taxon>Bacteria</taxon>
        <taxon>Bacillati</taxon>
        <taxon>Actinomycetota</taxon>
        <taxon>Actinomycetes</taxon>
        <taxon>Kitasatosporales</taxon>
        <taxon>Streptomycetaceae</taxon>
        <taxon>Streptomyces</taxon>
    </lineage>
</organism>
<dbReference type="GO" id="GO:0016787">
    <property type="term" value="F:hydrolase activity"/>
    <property type="evidence" value="ECO:0007669"/>
    <property type="project" value="UniProtKB-KW"/>
</dbReference>
<keyword evidence="4" id="KW-0460">Magnesium</keyword>
<dbReference type="SFLD" id="SFLDG01129">
    <property type="entry name" value="C1.5:_HAD__Beta-PGM__Phosphata"/>
    <property type="match status" value="1"/>
</dbReference>
<protein>
    <submittedName>
        <fullName evidence="6">Hydrolase</fullName>
    </submittedName>
</protein>
<evidence type="ECO:0000313" key="7">
    <source>
        <dbReference type="Proteomes" id="UP000315226"/>
    </source>
</evidence>
<dbReference type="Pfam" id="PF00702">
    <property type="entry name" value="Hydrolase"/>
    <property type="match status" value="1"/>
</dbReference>
<dbReference type="EMBL" id="BJMN01000019">
    <property type="protein sequence ID" value="GEB57572.1"/>
    <property type="molecule type" value="Genomic_DNA"/>
</dbReference>